<dbReference type="Gene3D" id="3.90.1300.10">
    <property type="entry name" value="Amidase signature (AS) domain"/>
    <property type="match status" value="1"/>
</dbReference>
<dbReference type="InterPro" id="IPR023631">
    <property type="entry name" value="Amidase_dom"/>
</dbReference>
<dbReference type="InterPro" id="IPR036928">
    <property type="entry name" value="AS_sf"/>
</dbReference>
<dbReference type="SUPFAM" id="SSF75304">
    <property type="entry name" value="Amidase signature (AS) enzymes"/>
    <property type="match status" value="1"/>
</dbReference>
<protein>
    <recommendedName>
        <fullName evidence="1">Amidase domain-containing protein</fullName>
    </recommendedName>
</protein>
<gene>
    <name evidence="2" type="ORF">g.32197</name>
</gene>
<dbReference type="PANTHER" id="PTHR43372">
    <property type="entry name" value="FATTY-ACID AMIDE HYDROLASE"/>
    <property type="match status" value="1"/>
</dbReference>
<evidence type="ECO:0000313" key="2">
    <source>
        <dbReference type="EMBL" id="JAS39673.1"/>
    </source>
</evidence>
<evidence type="ECO:0000259" key="1">
    <source>
        <dbReference type="Pfam" id="PF01425"/>
    </source>
</evidence>
<reference evidence="2" key="1">
    <citation type="submission" date="2015-11" db="EMBL/GenBank/DDBJ databases">
        <title>De novo transcriptome assembly of four potential Pierce s Disease insect vectors from Arizona vineyards.</title>
        <authorList>
            <person name="Tassone E.E."/>
        </authorList>
    </citation>
    <scope>NUCLEOTIDE SEQUENCE</scope>
</reference>
<dbReference type="InterPro" id="IPR052739">
    <property type="entry name" value="FAAH2"/>
</dbReference>
<feature type="domain" description="Amidase" evidence="1">
    <location>
        <begin position="84"/>
        <end position="526"/>
    </location>
</feature>
<accession>A0A1B6EPA5</accession>
<dbReference type="PANTHER" id="PTHR43372:SF3">
    <property type="entry name" value="AT07710P-RELATED"/>
    <property type="match status" value="1"/>
</dbReference>
<dbReference type="EMBL" id="GECZ01030096">
    <property type="protein sequence ID" value="JAS39673.1"/>
    <property type="molecule type" value="Transcribed_RNA"/>
</dbReference>
<organism evidence="2">
    <name type="scientific">Cuerna arida</name>
    <dbReference type="NCBI Taxonomy" id="1464854"/>
    <lineage>
        <taxon>Eukaryota</taxon>
        <taxon>Metazoa</taxon>
        <taxon>Ecdysozoa</taxon>
        <taxon>Arthropoda</taxon>
        <taxon>Hexapoda</taxon>
        <taxon>Insecta</taxon>
        <taxon>Pterygota</taxon>
        <taxon>Neoptera</taxon>
        <taxon>Paraneoptera</taxon>
        <taxon>Hemiptera</taxon>
        <taxon>Auchenorrhyncha</taxon>
        <taxon>Membracoidea</taxon>
        <taxon>Cicadellidae</taxon>
        <taxon>Cicadellinae</taxon>
        <taxon>Proconiini</taxon>
        <taxon>Cuerna</taxon>
    </lineage>
</organism>
<dbReference type="GO" id="GO:0012505">
    <property type="term" value="C:endomembrane system"/>
    <property type="evidence" value="ECO:0007669"/>
    <property type="project" value="TreeGrafter"/>
</dbReference>
<sequence length="552" mass="61162">PPLQQHSSCRLPRIDKRGPSVMELLIWVLAVIKNALCRILDPFYWLLSKLETTIPLQPIRNNILTMSASQLAAKIRTGEISCEEVMQRYIFRCRRVDMKLNAVVENRYAAAVEEAEKADALIASNTKTVKELEEELPLLGVPISVKECCKLKGMSYSVGCRFRVGKKADKDGTAVELLRRSGAIPLAVTNQPEMCLCTETNNLVCGLTRNPYNIQRTVGGASGGEAALVSSAGTLAGIGCDLFGSVRCPAMFTSIYGHRPTPGIVSVEGHYPEESSEQLTDHLVLGPITRYSEDLPLMMRVMAGNQAAKLKLHQKVNLKDLRVYYMTETGSSLSLPPVEKEIKLAIQKAVDYLQTTCKCVQKADFAEFKNSQEISRAVLFNLKNIPDALNEAKHLNNKESPDLWNEILKSFIGQPAFSSMALIHNFHVWISKKLPAEKTQLYICQNKNLKQNIIGTLGEDGILIYPTYPTAAHYHHQTMIRKPADSYCMIITSLGLPATNIPMGLNKKGLPIGFQVIAAPYQDRLCFAVAQELERAFGGWVQPPCLQTPTDS</sequence>
<name>A0A1B6EPA5_9HEMI</name>
<feature type="non-terminal residue" evidence="2">
    <location>
        <position position="1"/>
    </location>
</feature>
<dbReference type="PIRSF" id="PIRSF001221">
    <property type="entry name" value="Amidase_fungi"/>
    <property type="match status" value="1"/>
</dbReference>
<dbReference type="AlphaFoldDB" id="A0A1B6EPA5"/>
<dbReference type="Pfam" id="PF01425">
    <property type="entry name" value="Amidase"/>
    <property type="match status" value="1"/>
</dbReference>
<proteinExistence type="predicted"/>